<dbReference type="Pfam" id="PF07157">
    <property type="entry name" value="DNA_circ_N"/>
    <property type="match status" value="1"/>
</dbReference>
<dbReference type="InterPro" id="IPR009826">
    <property type="entry name" value="DNA_circ_N"/>
</dbReference>
<sequence length="419" mass="45254">MDWKSRLRDASFKGHPIKWLSQEGQAGRRLAEHEFPQRDRPWVEDMGRMVRPFTFTAVCSGDGWLEELNQLLAVIESPGSGELVHPLFGRMTVSARPARWAMSLDAGGRVDVQLEFVETGDLLFPVPLKETVSQVRAARAELLGHSQSLLEKAMGFVSDGRVKADAVMGLVDGHVRSVVGVADGIRSVFGGVQQMVAEVLSSPVTGIAKLLRVFELSRQQFQGQSDLTKWGARQAQVIRQLRSRSSAVLGRSNQSSAGRVAGVLLKTMTVAATMSAADALSELPARRVGRGDAPVAEDIRAVRNAMQAALWDMASDETRFCATPAIGALPLSTVSALQPLSHAAGQSYLELARALGAHLAAVESVSLRLETITPATVLPALVLAYQEHGNAMLADEMVSRNAIRHPLFVPIQPLQVAHE</sequence>
<evidence type="ECO:0000313" key="2">
    <source>
        <dbReference type="EMBL" id="NDV11679.1"/>
    </source>
</evidence>
<dbReference type="Proteomes" id="UP000482578">
    <property type="component" value="Unassembled WGS sequence"/>
</dbReference>
<evidence type="ECO:0000259" key="1">
    <source>
        <dbReference type="Pfam" id="PF07157"/>
    </source>
</evidence>
<evidence type="ECO:0000313" key="3">
    <source>
        <dbReference type="Proteomes" id="UP000482578"/>
    </source>
</evidence>
<keyword evidence="3" id="KW-1185">Reference proteome</keyword>
<name>A0A6B2KNX3_9NEIS</name>
<dbReference type="EMBL" id="JAAGAA010000002">
    <property type="protein sequence ID" value="NDV11679.1"/>
    <property type="molecule type" value="Genomic_DNA"/>
</dbReference>
<gene>
    <name evidence="2" type="ORF">GZH52_02555</name>
</gene>
<dbReference type="RefSeq" id="WP_163314948.1">
    <property type="nucleotide sequence ID" value="NZ_JAAGAA010000002.1"/>
</dbReference>
<feature type="domain" description="DNA circulation N-terminal" evidence="1">
    <location>
        <begin position="7"/>
        <end position="93"/>
    </location>
</feature>
<accession>A0A6B2KNX3</accession>
<reference evidence="2 3" key="1">
    <citation type="submission" date="2020-02" db="EMBL/GenBank/DDBJ databases">
        <authorList>
            <person name="Yang Z."/>
        </authorList>
    </citation>
    <scope>NUCLEOTIDE SEQUENCE [LARGE SCALE GENOMIC DNA]</scope>
    <source>
        <strain evidence="2 3">HX-7-9</strain>
    </source>
</reference>
<dbReference type="AlphaFoldDB" id="A0A6B2KNX3"/>
<organism evidence="2 3">
    <name type="scientific">Crenobacter caeni</name>
    <dbReference type="NCBI Taxonomy" id="2705474"/>
    <lineage>
        <taxon>Bacteria</taxon>
        <taxon>Pseudomonadati</taxon>
        <taxon>Pseudomonadota</taxon>
        <taxon>Betaproteobacteria</taxon>
        <taxon>Neisseriales</taxon>
        <taxon>Neisseriaceae</taxon>
        <taxon>Crenobacter</taxon>
    </lineage>
</organism>
<protein>
    <recommendedName>
        <fullName evidence="1">DNA circulation N-terminal domain-containing protein</fullName>
    </recommendedName>
</protein>
<comment type="caution">
    <text evidence="2">The sequence shown here is derived from an EMBL/GenBank/DDBJ whole genome shotgun (WGS) entry which is preliminary data.</text>
</comment>
<proteinExistence type="predicted"/>